<dbReference type="EMBL" id="JARKIB010000073">
    <property type="protein sequence ID" value="KAJ7748364.1"/>
    <property type="molecule type" value="Genomic_DNA"/>
</dbReference>
<comment type="caution">
    <text evidence="2">The sequence shown here is derived from an EMBL/GenBank/DDBJ whole genome shotgun (WGS) entry which is preliminary data.</text>
</comment>
<proteinExistence type="predicted"/>
<dbReference type="InterPro" id="IPR002575">
    <property type="entry name" value="Aminoglycoside_PTrfase"/>
</dbReference>
<organism evidence="2 3">
    <name type="scientific">Mycena metata</name>
    <dbReference type="NCBI Taxonomy" id="1033252"/>
    <lineage>
        <taxon>Eukaryota</taxon>
        <taxon>Fungi</taxon>
        <taxon>Dikarya</taxon>
        <taxon>Basidiomycota</taxon>
        <taxon>Agaricomycotina</taxon>
        <taxon>Agaricomycetes</taxon>
        <taxon>Agaricomycetidae</taxon>
        <taxon>Agaricales</taxon>
        <taxon>Marasmiineae</taxon>
        <taxon>Mycenaceae</taxon>
        <taxon>Mycena</taxon>
    </lineage>
</organism>
<sequence>MPVLRILAFDETSGMLVTTLMPGPDALHAYPHLNTSAKEHSVISWARLCVLMFRLPAPQRRFGHVFQINENASLLSFFERAVSARQARSASVNNTEGQELLCWRLARLLDGLKPVIALVEETPHLMRSALTHCDPRPNNVILNATSGDVVGIVDWEFNAAMPACVSTVYPGWIRHSIIESWLYHNPKSTFEIVYVESRENRNRLCDLYEKIVRELDEEYYNCLIQGTRLRDALAWIEAWNIAHS</sequence>
<evidence type="ECO:0000313" key="3">
    <source>
        <dbReference type="Proteomes" id="UP001215598"/>
    </source>
</evidence>
<dbReference type="Gene3D" id="3.90.1200.10">
    <property type="match status" value="1"/>
</dbReference>
<dbReference type="Pfam" id="PF01636">
    <property type="entry name" value="APH"/>
    <property type="match status" value="1"/>
</dbReference>
<dbReference type="AlphaFoldDB" id="A0AAD7IRX8"/>
<dbReference type="InterPro" id="IPR011009">
    <property type="entry name" value="Kinase-like_dom_sf"/>
</dbReference>
<dbReference type="PANTHER" id="PTHR21310:SF13">
    <property type="entry name" value="AMINOGLYCOSIDE PHOSPHOTRANSFERASE DOMAIN-CONTAINING PROTEIN"/>
    <property type="match status" value="1"/>
</dbReference>
<reference evidence="2" key="1">
    <citation type="submission" date="2023-03" db="EMBL/GenBank/DDBJ databases">
        <title>Massive genome expansion in bonnet fungi (Mycena s.s.) driven by repeated elements and novel gene families across ecological guilds.</title>
        <authorList>
            <consortium name="Lawrence Berkeley National Laboratory"/>
            <person name="Harder C.B."/>
            <person name="Miyauchi S."/>
            <person name="Viragh M."/>
            <person name="Kuo A."/>
            <person name="Thoen E."/>
            <person name="Andreopoulos B."/>
            <person name="Lu D."/>
            <person name="Skrede I."/>
            <person name="Drula E."/>
            <person name="Henrissat B."/>
            <person name="Morin E."/>
            <person name="Kohler A."/>
            <person name="Barry K."/>
            <person name="LaButti K."/>
            <person name="Morin E."/>
            <person name="Salamov A."/>
            <person name="Lipzen A."/>
            <person name="Mereny Z."/>
            <person name="Hegedus B."/>
            <person name="Baldrian P."/>
            <person name="Stursova M."/>
            <person name="Weitz H."/>
            <person name="Taylor A."/>
            <person name="Grigoriev I.V."/>
            <person name="Nagy L.G."/>
            <person name="Martin F."/>
            <person name="Kauserud H."/>
        </authorList>
    </citation>
    <scope>NUCLEOTIDE SEQUENCE</scope>
    <source>
        <strain evidence="2">CBHHK182m</strain>
    </source>
</reference>
<dbReference type="InterPro" id="IPR051678">
    <property type="entry name" value="AGP_Transferase"/>
</dbReference>
<dbReference type="PANTHER" id="PTHR21310">
    <property type="entry name" value="AMINOGLYCOSIDE PHOSPHOTRANSFERASE-RELATED-RELATED"/>
    <property type="match status" value="1"/>
</dbReference>
<name>A0AAD7IRX8_9AGAR</name>
<dbReference type="SUPFAM" id="SSF56112">
    <property type="entry name" value="Protein kinase-like (PK-like)"/>
    <property type="match status" value="1"/>
</dbReference>
<accession>A0AAD7IRX8</accession>
<gene>
    <name evidence="2" type="ORF">B0H16DRAFT_1888457</name>
</gene>
<protein>
    <recommendedName>
        <fullName evidence="1">Aminoglycoside phosphotransferase domain-containing protein</fullName>
    </recommendedName>
</protein>
<evidence type="ECO:0000259" key="1">
    <source>
        <dbReference type="Pfam" id="PF01636"/>
    </source>
</evidence>
<evidence type="ECO:0000313" key="2">
    <source>
        <dbReference type="EMBL" id="KAJ7748364.1"/>
    </source>
</evidence>
<feature type="domain" description="Aminoglycoside phosphotransferase" evidence="1">
    <location>
        <begin position="2"/>
        <end position="157"/>
    </location>
</feature>
<keyword evidence="3" id="KW-1185">Reference proteome</keyword>
<dbReference type="Proteomes" id="UP001215598">
    <property type="component" value="Unassembled WGS sequence"/>
</dbReference>